<accession>A0A370SY00</accession>
<organism evidence="1 2">
    <name type="scientific">Pseudomonas jessenii</name>
    <dbReference type="NCBI Taxonomy" id="77298"/>
    <lineage>
        <taxon>Bacteria</taxon>
        <taxon>Pseudomonadati</taxon>
        <taxon>Pseudomonadota</taxon>
        <taxon>Gammaproteobacteria</taxon>
        <taxon>Pseudomonadales</taxon>
        <taxon>Pseudomonadaceae</taxon>
        <taxon>Pseudomonas</taxon>
    </lineage>
</organism>
<evidence type="ECO:0000313" key="1">
    <source>
        <dbReference type="EMBL" id="RDL24615.1"/>
    </source>
</evidence>
<name>A0A370SY00_PSEJE</name>
<dbReference type="RefSeq" id="WP_115145896.1">
    <property type="nucleotide sequence ID" value="NZ_QRAV01000001.1"/>
</dbReference>
<evidence type="ECO:0000313" key="2">
    <source>
        <dbReference type="Proteomes" id="UP000255365"/>
    </source>
</evidence>
<proteinExistence type="predicted"/>
<gene>
    <name evidence="1" type="ORF">DEU51_10180</name>
</gene>
<protein>
    <submittedName>
        <fullName evidence="1">Uncharacterized protein</fullName>
    </submittedName>
</protein>
<dbReference type="EMBL" id="QRAV01000001">
    <property type="protein sequence ID" value="RDL24615.1"/>
    <property type="molecule type" value="Genomic_DNA"/>
</dbReference>
<reference evidence="1 2" key="1">
    <citation type="submission" date="2018-07" db="EMBL/GenBank/DDBJ databases">
        <title>Genome sequencing of rice bacterial endophytes.</title>
        <authorList>
            <person name="Venturi V."/>
        </authorList>
    </citation>
    <scope>NUCLEOTIDE SEQUENCE [LARGE SCALE GENOMIC DNA]</scope>
    <source>
        <strain evidence="1 2">E2333</strain>
    </source>
</reference>
<dbReference type="AlphaFoldDB" id="A0A370SY00"/>
<sequence length="237" mass="25902">MVDECLTMVVGNSIVLVPEVDGAAAYDDLINSILLAQLVANKKIEKTPGLIWYDAYMEVLDAYWLRPKKANQTWGFRHNTEELVPNVFAAMLTHGALGDAHTIAAVLARIAKLPDKEPALQLLRSHMQALVEPAPAKVSAPLTSVRLLVIDAKSPTSITSAYVEFKTRKVLSPNPFQPSYQSDDLHGLVHVHHACETLVEQLYGPVRAAIAVKVRDRLAGNVATLTLPAEVKSCRIP</sequence>
<dbReference type="Proteomes" id="UP000255365">
    <property type="component" value="Unassembled WGS sequence"/>
</dbReference>
<comment type="caution">
    <text evidence="1">The sequence shown here is derived from an EMBL/GenBank/DDBJ whole genome shotgun (WGS) entry which is preliminary data.</text>
</comment>